<dbReference type="Pfam" id="PF14659">
    <property type="entry name" value="Phage_int_SAM_3"/>
    <property type="match status" value="1"/>
</dbReference>
<evidence type="ECO:0008006" key="10">
    <source>
        <dbReference type="Google" id="ProtNLM"/>
    </source>
</evidence>
<dbReference type="Gene3D" id="1.10.443.10">
    <property type="entry name" value="Intergrase catalytic core"/>
    <property type="match status" value="1"/>
</dbReference>
<dbReference type="Gene3D" id="1.10.150.130">
    <property type="match status" value="1"/>
</dbReference>
<dbReference type="PANTHER" id="PTHR30349">
    <property type="entry name" value="PHAGE INTEGRASE-RELATED"/>
    <property type="match status" value="1"/>
</dbReference>
<feature type="domain" description="Core-binding (CB)" evidence="7">
    <location>
        <begin position="84"/>
        <end position="173"/>
    </location>
</feature>
<dbReference type="GO" id="GO:0003677">
    <property type="term" value="F:DNA binding"/>
    <property type="evidence" value="ECO:0007669"/>
    <property type="project" value="UniProtKB-UniRule"/>
</dbReference>
<evidence type="ECO:0000313" key="9">
    <source>
        <dbReference type="Proteomes" id="UP000093902"/>
    </source>
</evidence>
<dbReference type="EMBL" id="LZSO01000034">
    <property type="protein sequence ID" value="OBB26307.1"/>
    <property type="molecule type" value="Genomic_DNA"/>
</dbReference>
<dbReference type="InterPro" id="IPR011010">
    <property type="entry name" value="DNA_brk_join_enz"/>
</dbReference>
<dbReference type="CDD" id="cd01189">
    <property type="entry name" value="INT_ICEBs1_C_like"/>
    <property type="match status" value="1"/>
</dbReference>
<protein>
    <recommendedName>
        <fullName evidence="10">Integrase</fullName>
    </recommendedName>
</protein>
<accession>A0A1A0QW20</accession>
<dbReference type="InterPro" id="IPR002104">
    <property type="entry name" value="Integrase_catalytic"/>
</dbReference>
<dbReference type="PANTHER" id="PTHR30349:SF64">
    <property type="entry name" value="PROPHAGE INTEGRASE INTD-RELATED"/>
    <property type="match status" value="1"/>
</dbReference>
<dbReference type="InterPro" id="IPR010998">
    <property type="entry name" value="Integrase_recombinase_N"/>
</dbReference>
<name>A0A1A0QW20_MYCPR</name>
<dbReference type="Proteomes" id="UP000093902">
    <property type="component" value="Unassembled WGS sequence"/>
</dbReference>
<evidence type="ECO:0000313" key="8">
    <source>
        <dbReference type="EMBL" id="OBB26307.1"/>
    </source>
</evidence>
<dbReference type="InterPro" id="IPR044068">
    <property type="entry name" value="CB"/>
</dbReference>
<keyword evidence="4" id="KW-0233">DNA recombination</keyword>
<dbReference type="AlphaFoldDB" id="A0A1A0QW20"/>
<proteinExistence type="inferred from homology"/>
<evidence type="ECO:0000256" key="3">
    <source>
        <dbReference type="ARBA" id="ARBA00023125"/>
    </source>
</evidence>
<evidence type="ECO:0000259" key="7">
    <source>
        <dbReference type="PROSITE" id="PS51900"/>
    </source>
</evidence>
<dbReference type="InterPro" id="IPR050090">
    <property type="entry name" value="Tyrosine_recombinase_XerCD"/>
</dbReference>
<keyword evidence="3 5" id="KW-0238">DNA-binding</keyword>
<reference evidence="9" key="1">
    <citation type="submission" date="2016-06" db="EMBL/GenBank/DDBJ databases">
        <authorList>
            <person name="Sutton G."/>
            <person name="Brinkac L."/>
            <person name="Sanka R."/>
            <person name="Adams M."/>
            <person name="Lau E."/>
            <person name="Mehaffy C."/>
            <person name="Tameris M."/>
            <person name="Hatherill M."/>
            <person name="Hanekom W."/>
            <person name="Mahomed H."/>
            <person name="Mcshane H."/>
        </authorList>
    </citation>
    <scope>NUCLEOTIDE SEQUENCE [LARGE SCALE GENOMIC DNA]</scope>
    <source>
        <strain evidence="9">852002-51209_SCH5440388</strain>
    </source>
</reference>
<dbReference type="Pfam" id="PF00589">
    <property type="entry name" value="Phage_integrase"/>
    <property type="match status" value="1"/>
</dbReference>
<evidence type="ECO:0000256" key="1">
    <source>
        <dbReference type="ARBA" id="ARBA00008857"/>
    </source>
</evidence>
<dbReference type="InterPro" id="IPR013762">
    <property type="entry name" value="Integrase-like_cat_sf"/>
</dbReference>
<evidence type="ECO:0000259" key="6">
    <source>
        <dbReference type="PROSITE" id="PS51898"/>
    </source>
</evidence>
<sequence length="390" mass="43146">MAARNDRAGIDDRWFKKVRQPDGTTTTEKSAVHGKVARWRVRWVVDGREHTKVFERKADAQAHLNHLTAEVVKGSYVSPHKSAVLFRDVAQEWLDGKGARKAKTVAGYKSLLDTLILPKWGDMKLSDITHGDLQRWISGLSVNGSTKTEGKGLSASRVIQAHQCFGAVLKYAQRTDRVGRNVAEGIELPSKGESERRYLTHKQLQTLARHAERFETLTLVLGYCGLRFGEAVALRGRDVKDKQITVRTSVTNVTGQGLLEDTTKTNRARWVPVPAFIWERLQAELPVDGDALVFPGRDGGWLTTGEYRWQFDPAAIETGVPGLVPHELRHTCASLAIASGANILAVQRLLGHQTASMTLDRYGHLFSDDLEKVAKSLDTAGKKALKSTAV</sequence>
<evidence type="ECO:0000256" key="5">
    <source>
        <dbReference type="PROSITE-ProRule" id="PRU01248"/>
    </source>
</evidence>
<dbReference type="RefSeq" id="WP_064934821.1">
    <property type="nucleotide sequence ID" value="NZ_LZSO01000034.1"/>
</dbReference>
<feature type="domain" description="Tyr recombinase" evidence="6">
    <location>
        <begin position="194"/>
        <end position="375"/>
    </location>
</feature>
<dbReference type="GO" id="GO:0015074">
    <property type="term" value="P:DNA integration"/>
    <property type="evidence" value="ECO:0007669"/>
    <property type="project" value="UniProtKB-KW"/>
</dbReference>
<dbReference type="SUPFAM" id="SSF56349">
    <property type="entry name" value="DNA breaking-rejoining enzymes"/>
    <property type="match status" value="1"/>
</dbReference>
<evidence type="ECO:0000256" key="4">
    <source>
        <dbReference type="ARBA" id="ARBA00023172"/>
    </source>
</evidence>
<organism evidence="8 9">
    <name type="scientific">Mycolicibacterium peregrinum</name>
    <name type="common">Mycobacterium peregrinum</name>
    <dbReference type="NCBI Taxonomy" id="43304"/>
    <lineage>
        <taxon>Bacteria</taxon>
        <taxon>Bacillati</taxon>
        <taxon>Actinomycetota</taxon>
        <taxon>Actinomycetes</taxon>
        <taxon>Mycobacteriales</taxon>
        <taxon>Mycobacteriaceae</taxon>
        <taxon>Mycolicibacterium</taxon>
    </lineage>
</organism>
<dbReference type="GO" id="GO:0006310">
    <property type="term" value="P:DNA recombination"/>
    <property type="evidence" value="ECO:0007669"/>
    <property type="project" value="UniProtKB-KW"/>
</dbReference>
<keyword evidence="2" id="KW-0229">DNA integration</keyword>
<comment type="caution">
    <text evidence="8">The sequence shown here is derived from an EMBL/GenBank/DDBJ whole genome shotgun (WGS) entry which is preliminary data.</text>
</comment>
<gene>
    <name evidence="8" type="ORF">A5792_04240</name>
</gene>
<evidence type="ECO:0000256" key="2">
    <source>
        <dbReference type="ARBA" id="ARBA00022908"/>
    </source>
</evidence>
<comment type="similarity">
    <text evidence="1">Belongs to the 'phage' integrase family.</text>
</comment>
<dbReference type="OrthoDB" id="1822491at2"/>
<dbReference type="InterPro" id="IPR004107">
    <property type="entry name" value="Integrase_SAM-like_N"/>
</dbReference>
<dbReference type="PROSITE" id="PS51900">
    <property type="entry name" value="CB"/>
    <property type="match status" value="1"/>
</dbReference>
<dbReference type="PROSITE" id="PS51898">
    <property type="entry name" value="TYR_RECOMBINASE"/>
    <property type="match status" value="1"/>
</dbReference>